<evidence type="ECO:0000259" key="1">
    <source>
        <dbReference type="Pfam" id="PF00326"/>
    </source>
</evidence>
<reference evidence="2 3" key="1">
    <citation type="submission" date="2016-07" db="EMBL/GenBank/DDBJ databases">
        <title>Pervasive Adenine N6-methylation of Active Genes in Fungi.</title>
        <authorList>
            <consortium name="DOE Joint Genome Institute"/>
            <person name="Mondo S.J."/>
            <person name="Dannebaum R.O."/>
            <person name="Kuo R.C."/>
            <person name="Labutti K."/>
            <person name="Haridas S."/>
            <person name="Kuo A."/>
            <person name="Salamov A."/>
            <person name="Ahrendt S.R."/>
            <person name="Lipzen A."/>
            <person name="Sullivan W."/>
            <person name="Andreopoulos W.B."/>
            <person name="Clum A."/>
            <person name="Lindquist E."/>
            <person name="Daum C."/>
            <person name="Ramamoorthy G.K."/>
            <person name="Gryganskyi A."/>
            <person name="Culley D."/>
            <person name="Magnuson J.K."/>
            <person name="James T.Y."/>
            <person name="O'Malley M.A."/>
            <person name="Stajich J.E."/>
            <person name="Spatafora J.W."/>
            <person name="Visel A."/>
            <person name="Grigoriev I.V."/>
        </authorList>
    </citation>
    <scope>NUCLEOTIDE SEQUENCE [LARGE SCALE GENOMIC DNA]</scope>
    <source>
        <strain evidence="2 3">NRRL 3116</strain>
    </source>
</reference>
<dbReference type="OrthoDB" id="416344at2759"/>
<dbReference type="PANTHER" id="PTHR43056:SF5">
    <property type="entry name" value="PEPTIDASE S9 PROLYL OLIGOPEPTIDASE CATALYTIC DOMAIN-CONTAINING PROTEIN"/>
    <property type="match status" value="1"/>
</dbReference>
<dbReference type="PANTHER" id="PTHR43056">
    <property type="entry name" value="PEPTIDASE S9 PROLYL OLIGOPEPTIDASE"/>
    <property type="match status" value="1"/>
</dbReference>
<gene>
    <name evidence="2" type="ORF">BCR41DRAFT_367618</name>
</gene>
<dbReference type="SUPFAM" id="SSF82171">
    <property type="entry name" value="DPP6 N-terminal domain-like"/>
    <property type="match status" value="1"/>
</dbReference>
<dbReference type="Gene3D" id="2.130.10.10">
    <property type="entry name" value="YVTN repeat-like/Quinoprotein amine dehydrogenase"/>
    <property type="match status" value="1"/>
</dbReference>
<proteinExistence type="predicted"/>
<dbReference type="InterPro" id="IPR015943">
    <property type="entry name" value="WD40/YVTN_repeat-like_dom_sf"/>
</dbReference>
<dbReference type="RefSeq" id="XP_021884973.1">
    <property type="nucleotide sequence ID" value="XM_022026315.1"/>
</dbReference>
<dbReference type="STRING" id="64571.A0A1Y2GY95"/>
<feature type="domain" description="Peptidase S9 prolyl oligopeptidase catalytic" evidence="1">
    <location>
        <begin position="443"/>
        <end position="649"/>
    </location>
</feature>
<accession>A0A1Y2GY95</accession>
<dbReference type="Proteomes" id="UP000193648">
    <property type="component" value="Unassembled WGS sequence"/>
</dbReference>
<dbReference type="InterPro" id="IPR029058">
    <property type="entry name" value="AB_hydrolase_fold"/>
</dbReference>
<organism evidence="2 3">
    <name type="scientific">Lobosporangium transversale</name>
    <dbReference type="NCBI Taxonomy" id="64571"/>
    <lineage>
        <taxon>Eukaryota</taxon>
        <taxon>Fungi</taxon>
        <taxon>Fungi incertae sedis</taxon>
        <taxon>Mucoromycota</taxon>
        <taxon>Mortierellomycotina</taxon>
        <taxon>Mortierellomycetes</taxon>
        <taxon>Mortierellales</taxon>
        <taxon>Mortierellaceae</taxon>
        <taxon>Lobosporangium</taxon>
    </lineage>
</organism>
<dbReference type="InParanoid" id="A0A1Y2GY95"/>
<dbReference type="GeneID" id="33568158"/>
<dbReference type="SUPFAM" id="SSF53474">
    <property type="entry name" value="alpha/beta-Hydrolases"/>
    <property type="match status" value="1"/>
</dbReference>
<dbReference type="Gene3D" id="3.40.50.1820">
    <property type="entry name" value="alpha/beta hydrolase"/>
    <property type="match status" value="1"/>
</dbReference>
<name>A0A1Y2GY95_9FUNG</name>
<dbReference type="InterPro" id="IPR050585">
    <property type="entry name" value="Xaa-Pro_dipeptidyl-ppase/CocE"/>
</dbReference>
<dbReference type="GO" id="GO:0008236">
    <property type="term" value="F:serine-type peptidase activity"/>
    <property type="evidence" value="ECO:0007669"/>
    <property type="project" value="InterPro"/>
</dbReference>
<dbReference type="Pfam" id="PF00326">
    <property type="entry name" value="Peptidase_S9"/>
    <property type="match status" value="1"/>
</dbReference>
<evidence type="ECO:0000313" key="2">
    <source>
        <dbReference type="EMBL" id="ORZ27246.1"/>
    </source>
</evidence>
<protein>
    <submittedName>
        <fullName evidence="2">Peptidase, S9C family protein</fullName>
    </submittedName>
</protein>
<dbReference type="GO" id="GO:0006508">
    <property type="term" value="P:proteolysis"/>
    <property type="evidence" value="ECO:0007669"/>
    <property type="project" value="InterPro"/>
</dbReference>
<dbReference type="AlphaFoldDB" id="A0A1Y2GY95"/>
<dbReference type="EMBL" id="MCFF01000004">
    <property type="protein sequence ID" value="ORZ27246.1"/>
    <property type="molecule type" value="Genomic_DNA"/>
</dbReference>
<sequence length="668" mass="73983">MAPTIAPFGEWKSPIDVDFITSSTVTISNLRKNELTGDLFWNELSGKTNGRTTIMTRGADGTDKELTPEPFHSRNHVHEYGGGVFTLGSDFLISSNDADSRLYKIDIVTRRAEPLTPENKAWRYADIAIHPSEKFLICVREDHTIDTPQTVVNTLVVVKLDAQEPNVHVLVEGADFYSSPRFNPANPNEFAYYSWNHPFMTWDHTQLYYGYLNILDAGVSVESQTLLAGADKAHEESANQPRFASDGTLYFVSDKTGFWNLYSYRPGKEVELVLQEPVKAEFQGPAWTFGARSFYPLKSDPSKIACTYIKNGLYYLAIADALAKTLKDIPTEFQVINSVYATTEGQDDALILSVGSYNIPEQVISYNLRTNTYNVLMKSSTVEVPQGWISKPEPLTFKTTGGLEAYALYYPPTNIDYIAPEGTLPPLRVLSHGGPSTAFASNLNWSINYFTSRGFGCVAVNYGGSTSYGREFRDRLRGQWGVVDVDDCCAAARCLVERGLVDPKKLAIVGGSAGGYTTLACLAFRDVFQAGVSHYGIGDLETLVKDTHKFELLYPESLIGPYPAAQNLYRERSPLHSADKITCPCAFFQGAEDKVVPPNQAELMVNALKQRDLPVAYVLFEGEGHGFRIPKNVKAALQGEVSFLGRIFGFKPFDAVQVDISNEDAICK</sequence>
<dbReference type="InterPro" id="IPR001375">
    <property type="entry name" value="Peptidase_S9_cat"/>
</dbReference>
<evidence type="ECO:0000313" key="3">
    <source>
        <dbReference type="Proteomes" id="UP000193648"/>
    </source>
</evidence>
<keyword evidence="3" id="KW-1185">Reference proteome</keyword>
<comment type="caution">
    <text evidence="2">The sequence shown here is derived from an EMBL/GenBank/DDBJ whole genome shotgun (WGS) entry which is preliminary data.</text>
</comment>